<evidence type="ECO:0000259" key="9">
    <source>
        <dbReference type="PROSITE" id="PS51204"/>
    </source>
</evidence>
<dbReference type="Gene3D" id="1.10.10.60">
    <property type="entry name" value="Homeodomain-like"/>
    <property type="match status" value="1"/>
</dbReference>
<dbReference type="Pfam" id="PF07529">
    <property type="entry name" value="HSA"/>
    <property type="match status" value="1"/>
</dbReference>
<dbReference type="InterPro" id="IPR009057">
    <property type="entry name" value="Homeodomain-like_sf"/>
</dbReference>
<proteinExistence type="inferred from homology"/>
<keyword evidence="3" id="KW-0227">DNA damage</keyword>
<evidence type="ECO:0000313" key="10">
    <source>
        <dbReference type="EMBL" id="CAG9324341.1"/>
    </source>
</evidence>
<reference evidence="10" key="1">
    <citation type="submission" date="2021-09" db="EMBL/GenBank/DDBJ databases">
        <authorList>
            <consortium name="AG Swart"/>
            <person name="Singh M."/>
            <person name="Singh A."/>
            <person name="Seah K."/>
            <person name="Emmerich C."/>
        </authorList>
    </citation>
    <scope>NUCLEOTIDE SEQUENCE</scope>
    <source>
        <strain evidence="10">ATCC30299</strain>
    </source>
</reference>
<dbReference type="PROSITE" id="PS50090">
    <property type="entry name" value="MYB_LIKE"/>
    <property type="match status" value="1"/>
</dbReference>
<evidence type="ECO:0000256" key="2">
    <source>
        <dbReference type="ARBA" id="ARBA00008913"/>
    </source>
</evidence>
<comment type="caution">
    <text evidence="10">The sequence shown here is derived from an EMBL/GenBank/DDBJ whole genome shotgun (WGS) entry which is preliminary data.</text>
</comment>
<evidence type="ECO:0000256" key="7">
    <source>
        <dbReference type="SAM" id="MobiDB-lite"/>
    </source>
</evidence>
<dbReference type="InterPro" id="IPR001005">
    <property type="entry name" value="SANT/Myb"/>
</dbReference>
<evidence type="ECO:0000256" key="5">
    <source>
        <dbReference type="ARBA" id="ARBA00023204"/>
    </source>
</evidence>
<evidence type="ECO:0000313" key="11">
    <source>
        <dbReference type="Proteomes" id="UP001162131"/>
    </source>
</evidence>
<dbReference type="PANTHER" id="PTHR46459:SF1">
    <property type="entry name" value="E1A-BINDING PROTEIN P400"/>
    <property type="match status" value="1"/>
</dbReference>
<dbReference type="EMBL" id="CAJZBQ010000036">
    <property type="protein sequence ID" value="CAG9324341.1"/>
    <property type="molecule type" value="Genomic_DNA"/>
</dbReference>
<name>A0AAU9JEB1_9CILI</name>
<protein>
    <recommendedName>
        <fullName evidence="12">Myb-like domain-containing protein</fullName>
    </recommendedName>
</protein>
<organism evidence="10 11">
    <name type="scientific">Blepharisma stoltei</name>
    <dbReference type="NCBI Taxonomy" id="1481888"/>
    <lineage>
        <taxon>Eukaryota</taxon>
        <taxon>Sar</taxon>
        <taxon>Alveolata</taxon>
        <taxon>Ciliophora</taxon>
        <taxon>Postciliodesmatophora</taxon>
        <taxon>Heterotrichea</taxon>
        <taxon>Heterotrichida</taxon>
        <taxon>Blepharismidae</taxon>
        <taxon>Blepharisma</taxon>
    </lineage>
</organism>
<feature type="compositionally biased region" description="Basic and acidic residues" evidence="7">
    <location>
        <begin position="541"/>
        <end position="552"/>
    </location>
</feature>
<dbReference type="GO" id="GO:0006325">
    <property type="term" value="P:chromatin organization"/>
    <property type="evidence" value="ECO:0007669"/>
    <property type="project" value="UniProtKB-KW"/>
</dbReference>
<comment type="similarity">
    <text evidence="2">Belongs to the EAF1 family.</text>
</comment>
<keyword evidence="6" id="KW-0539">Nucleus</keyword>
<keyword evidence="4" id="KW-0156">Chromatin regulator</keyword>
<dbReference type="GO" id="GO:0000812">
    <property type="term" value="C:Swr1 complex"/>
    <property type="evidence" value="ECO:0007669"/>
    <property type="project" value="TreeGrafter"/>
</dbReference>
<dbReference type="GO" id="GO:0003682">
    <property type="term" value="F:chromatin binding"/>
    <property type="evidence" value="ECO:0007669"/>
    <property type="project" value="TreeGrafter"/>
</dbReference>
<feature type="domain" description="Myb-like" evidence="8">
    <location>
        <begin position="305"/>
        <end position="363"/>
    </location>
</feature>
<gene>
    <name evidence="10" type="ORF">BSTOLATCC_MIC36133</name>
</gene>
<dbReference type="GO" id="GO:0006281">
    <property type="term" value="P:DNA repair"/>
    <property type="evidence" value="ECO:0007669"/>
    <property type="project" value="UniProtKB-KW"/>
</dbReference>
<keyword evidence="5" id="KW-0234">DNA repair</keyword>
<dbReference type="InterPro" id="IPR014012">
    <property type="entry name" value="HSA_dom"/>
</dbReference>
<comment type="subcellular location">
    <subcellularLocation>
        <location evidence="1">Nucleus</location>
    </subcellularLocation>
</comment>
<feature type="domain" description="HSA" evidence="9">
    <location>
        <begin position="27"/>
        <end position="107"/>
    </location>
</feature>
<dbReference type="PANTHER" id="PTHR46459">
    <property type="entry name" value="E1A-BINDING PROTEIN P400-RELATED"/>
    <property type="match status" value="1"/>
</dbReference>
<dbReference type="GO" id="GO:0035267">
    <property type="term" value="C:NuA4 histone acetyltransferase complex"/>
    <property type="evidence" value="ECO:0007669"/>
    <property type="project" value="TreeGrafter"/>
</dbReference>
<evidence type="ECO:0000259" key="8">
    <source>
        <dbReference type="PROSITE" id="PS50090"/>
    </source>
</evidence>
<accession>A0AAU9JEB1</accession>
<evidence type="ECO:0008006" key="12">
    <source>
        <dbReference type="Google" id="ProtNLM"/>
    </source>
</evidence>
<dbReference type="SMART" id="SM00573">
    <property type="entry name" value="HSA"/>
    <property type="match status" value="1"/>
</dbReference>
<keyword evidence="11" id="KW-1185">Reference proteome</keyword>
<evidence type="ECO:0000256" key="6">
    <source>
        <dbReference type="ARBA" id="ARBA00023242"/>
    </source>
</evidence>
<evidence type="ECO:0000256" key="3">
    <source>
        <dbReference type="ARBA" id="ARBA00022763"/>
    </source>
</evidence>
<dbReference type="Proteomes" id="UP001162131">
    <property type="component" value="Unassembled WGS sequence"/>
</dbReference>
<evidence type="ECO:0000256" key="1">
    <source>
        <dbReference type="ARBA" id="ARBA00004123"/>
    </source>
</evidence>
<dbReference type="SUPFAM" id="SSF46689">
    <property type="entry name" value="Homeodomain-like"/>
    <property type="match status" value="1"/>
</dbReference>
<dbReference type="PROSITE" id="PS51204">
    <property type="entry name" value="HSA"/>
    <property type="match status" value="1"/>
</dbReference>
<sequence>MDDLLDQRYQLLHKVSQLREKIGGRRMPKIEEPKRMCTHHDYMLEEMKWLSADFIEERKHKIACAYILAIEIKSKAKHVLVAEPKTGNQLQSEAKKIGEMVLQYFASIDDGKREEEKPKEPEKVWQVADVNHSISRINIVLEKIELKPVIVIEPPPDPKEKPVKKYSLNMVHKYGFQPPEIVEKNHESPPSTPETAVHENDFTSDFGSNLQMYYDIDTITSIDYDLRAQLETLHLEDIDIYAPLSSNEQEFREITHEEQVIDKELFMLAPDSEEFAIWEVSKRSIEDKSPETLTLTRFQSEMYPFPNQSKKEWRIFEDMELEKLVYEFGGNWDLVADLMSISKHTTSDFYTADECNQRWNLLQKRKGRNVSSGFRPQPALLPTVPPIQQFSSNFSLFQRKGVSPMVYPKIEPNFQNSDPNEPLDFLLHNLNFENNYYFYHYQNINSKYYGPAPSPSFKALPKPELDLSTLLNIKPMNESEKVSTAIPLAIIKESNLKLSDMTEISTDKQVQWSNAQQIASIARQAEIPNPNKPMKPPGDAKTPDGKMHGKPR</sequence>
<feature type="region of interest" description="Disordered" evidence="7">
    <location>
        <begin position="521"/>
        <end position="552"/>
    </location>
</feature>
<dbReference type="AlphaFoldDB" id="A0AAU9JEB1"/>
<evidence type="ECO:0000256" key="4">
    <source>
        <dbReference type="ARBA" id="ARBA00022853"/>
    </source>
</evidence>